<dbReference type="Proteomes" id="UP000196878">
    <property type="component" value="Unassembled WGS sequence"/>
</dbReference>
<dbReference type="SUPFAM" id="SSF55298">
    <property type="entry name" value="YjgF-like"/>
    <property type="match status" value="1"/>
</dbReference>
<name>A0A212ABF8_9RHOB</name>
<dbReference type="EMBL" id="NIPW01000015">
    <property type="protein sequence ID" value="OWJ77940.1"/>
    <property type="molecule type" value="Genomic_DNA"/>
</dbReference>
<dbReference type="OrthoDB" id="9808943at2"/>
<evidence type="ECO:0008006" key="3">
    <source>
        <dbReference type="Google" id="ProtNLM"/>
    </source>
</evidence>
<protein>
    <recommendedName>
        <fullName evidence="3">RidA/YER057c/UK114 family protein</fullName>
    </recommendedName>
</protein>
<dbReference type="InterPro" id="IPR006175">
    <property type="entry name" value="YjgF/YER057c/UK114"/>
</dbReference>
<comment type="caution">
    <text evidence="1">The sequence shown here is derived from an EMBL/GenBank/DDBJ whole genome shotgun (WGS) entry which is preliminary data.</text>
</comment>
<sequence length="123" mass="13857">MTKRSHFDTMDGARRSLVCQTGQWVHFTGLQPRNLDGDIKEQAKDVIAQLDALMTETGISQSDLFSVTIWLKDMCYFSALNSVWNTWVDDTNPPARTCVSGELYRPDLLLEIVAVAYRQEAAA</sequence>
<dbReference type="RefSeq" id="WP_088215489.1">
    <property type="nucleotide sequence ID" value="NZ_NIPW01000015.1"/>
</dbReference>
<dbReference type="InterPro" id="IPR035709">
    <property type="entry name" value="YoaB-like"/>
</dbReference>
<accession>A0A212ABF8</accession>
<evidence type="ECO:0000313" key="2">
    <source>
        <dbReference type="Proteomes" id="UP000196878"/>
    </source>
</evidence>
<reference evidence="1 2" key="1">
    <citation type="submission" date="2016-12" db="EMBL/GenBank/DDBJ databases">
        <title>Comparison of Traditional DNA-DNA Hybridization with In Silico Genomic Analysis.</title>
        <authorList>
            <person name="Nicholson A.C."/>
            <person name="Humrighouse B.W."/>
            <person name="Graziano J."/>
            <person name="Lasker B."/>
            <person name="Whitney A.M."/>
            <person name="Mcquiston J.R."/>
        </authorList>
    </citation>
    <scope>NUCLEOTIDE SEQUENCE [LARGE SCALE GENOMIC DNA]</scope>
    <source>
        <strain evidence="1 2">H2240</strain>
    </source>
</reference>
<dbReference type="Pfam" id="PF01042">
    <property type="entry name" value="Ribonuc_L-PSP"/>
    <property type="match status" value="1"/>
</dbReference>
<dbReference type="PANTHER" id="PTHR47328">
    <property type="match status" value="1"/>
</dbReference>
<dbReference type="InterPro" id="IPR035959">
    <property type="entry name" value="RutC-like_sf"/>
</dbReference>
<proteinExistence type="predicted"/>
<evidence type="ECO:0000313" key="1">
    <source>
        <dbReference type="EMBL" id="OWJ77940.1"/>
    </source>
</evidence>
<gene>
    <name evidence="1" type="ORF">CDV49_10520</name>
</gene>
<dbReference type="PANTHER" id="PTHR47328:SF1">
    <property type="entry name" value="RUTC FAMILY PROTEIN YOAB"/>
    <property type="match status" value="1"/>
</dbReference>
<dbReference type="AlphaFoldDB" id="A0A212ABF8"/>
<dbReference type="Gene3D" id="3.30.1330.40">
    <property type="entry name" value="RutC-like"/>
    <property type="match status" value="1"/>
</dbReference>
<keyword evidence="2" id="KW-1185">Reference proteome</keyword>
<organism evidence="1 2">
    <name type="scientific">Haematobacter genomosp. 1</name>
    <dbReference type="NCBI Taxonomy" id="366618"/>
    <lineage>
        <taxon>Bacteria</taxon>
        <taxon>Pseudomonadati</taxon>
        <taxon>Pseudomonadota</taxon>
        <taxon>Alphaproteobacteria</taxon>
        <taxon>Rhodobacterales</taxon>
        <taxon>Paracoccaceae</taxon>
        <taxon>Haematobacter</taxon>
    </lineage>
</organism>